<dbReference type="OrthoDB" id="4412651at2"/>
<dbReference type="AlphaFoldDB" id="A0A1H1UN73"/>
<evidence type="ECO:0000313" key="2">
    <source>
        <dbReference type="EMBL" id="SDS73935.1"/>
    </source>
</evidence>
<evidence type="ECO:0000313" key="3">
    <source>
        <dbReference type="Proteomes" id="UP000182237"/>
    </source>
</evidence>
<reference evidence="2 3" key="1">
    <citation type="submission" date="2016-10" db="EMBL/GenBank/DDBJ databases">
        <authorList>
            <person name="de Groot N.N."/>
        </authorList>
    </citation>
    <scope>NUCLEOTIDE SEQUENCE [LARGE SCALE GENOMIC DNA]</scope>
    <source>
        <strain evidence="2 3">DSM 45434</strain>
    </source>
</reference>
<keyword evidence="3" id="KW-1185">Reference proteome</keyword>
<dbReference type="EMBL" id="LT629765">
    <property type="protein sequence ID" value="SDS73935.1"/>
    <property type="molecule type" value="Genomic_DNA"/>
</dbReference>
<keyword evidence="1" id="KW-0812">Transmembrane</keyword>
<dbReference type="RefSeq" id="WP_081582889.1">
    <property type="nucleotide sequence ID" value="NZ_LT629765.1"/>
</dbReference>
<gene>
    <name evidence="2" type="ORF">SAMN04488539_2286</name>
</gene>
<protein>
    <submittedName>
        <fullName evidence="2">Uncharacterized protein</fullName>
    </submittedName>
</protein>
<keyword evidence="1" id="KW-1133">Transmembrane helix</keyword>
<sequence>MSNFRNPKTVATSFVCVIAGIWAYCLIVAPLFSDGSYASVALEKTKDIGIGFTIAALFVGAVWFLIAKKKSEA</sequence>
<feature type="transmembrane region" description="Helical" evidence="1">
    <location>
        <begin position="12"/>
        <end position="33"/>
    </location>
</feature>
<accession>A0A1H1UN73</accession>
<dbReference type="Proteomes" id="UP000182237">
    <property type="component" value="Chromosome I"/>
</dbReference>
<proteinExistence type="predicted"/>
<evidence type="ECO:0000256" key="1">
    <source>
        <dbReference type="SAM" id="Phobius"/>
    </source>
</evidence>
<keyword evidence="1" id="KW-0472">Membrane</keyword>
<feature type="transmembrane region" description="Helical" evidence="1">
    <location>
        <begin position="48"/>
        <end position="67"/>
    </location>
</feature>
<dbReference type="STRING" id="1203190.GCA_000312345_00659"/>
<organism evidence="2 3">
    <name type="scientific">Corynebacterium timonense</name>
    <dbReference type="NCBI Taxonomy" id="441500"/>
    <lineage>
        <taxon>Bacteria</taxon>
        <taxon>Bacillati</taxon>
        <taxon>Actinomycetota</taxon>
        <taxon>Actinomycetes</taxon>
        <taxon>Mycobacteriales</taxon>
        <taxon>Corynebacteriaceae</taxon>
        <taxon>Corynebacterium</taxon>
    </lineage>
</organism>
<name>A0A1H1UN73_9CORY</name>